<dbReference type="SUPFAM" id="SSF47090">
    <property type="entry name" value="PGBD-like"/>
    <property type="match status" value="1"/>
</dbReference>
<dbReference type="SMART" id="SM00644">
    <property type="entry name" value="Ami_2"/>
    <property type="match status" value="1"/>
</dbReference>
<dbReference type="GO" id="GO:0008745">
    <property type="term" value="F:N-acetylmuramoyl-L-alanine amidase activity"/>
    <property type="evidence" value="ECO:0007669"/>
    <property type="project" value="UniProtKB-EC"/>
</dbReference>
<comment type="caution">
    <text evidence="3">The sequence shown here is derived from an EMBL/GenBank/DDBJ whole genome shotgun (WGS) entry which is preliminary data.</text>
</comment>
<feature type="compositionally biased region" description="Low complexity" evidence="1">
    <location>
        <begin position="200"/>
        <end position="216"/>
    </location>
</feature>
<dbReference type="Proteomes" id="UP001597023">
    <property type="component" value="Unassembled WGS sequence"/>
</dbReference>
<dbReference type="InterPro" id="IPR036365">
    <property type="entry name" value="PGBD-like_sf"/>
</dbReference>
<reference evidence="4" key="1">
    <citation type="journal article" date="2019" name="Int. J. Syst. Evol. Microbiol.">
        <title>The Global Catalogue of Microorganisms (GCM) 10K type strain sequencing project: providing services to taxonomists for standard genome sequencing and annotation.</title>
        <authorList>
            <consortium name="The Broad Institute Genomics Platform"/>
            <consortium name="The Broad Institute Genome Sequencing Center for Infectious Disease"/>
            <person name="Wu L."/>
            <person name="Ma J."/>
        </authorList>
    </citation>
    <scope>NUCLEOTIDE SEQUENCE [LARGE SCALE GENOMIC DNA]</scope>
    <source>
        <strain evidence="4">CGMCC 4.7400</strain>
    </source>
</reference>
<keyword evidence="3" id="KW-0378">Hydrolase</keyword>
<protein>
    <submittedName>
        <fullName evidence="3">N-acetylmuramoyl-L-alanine amidase</fullName>
        <ecNumber evidence="3">3.5.1.28</ecNumber>
    </submittedName>
</protein>
<dbReference type="RefSeq" id="WP_381609019.1">
    <property type="nucleotide sequence ID" value="NZ_JBHTEB010000001.1"/>
</dbReference>
<dbReference type="SUPFAM" id="SSF55846">
    <property type="entry name" value="N-acetylmuramoyl-L-alanine amidase-like"/>
    <property type="match status" value="1"/>
</dbReference>
<organism evidence="3 4">
    <name type="scientific">Streptomyces flavalbus</name>
    <dbReference type="NCBI Taxonomy" id="2665155"/>
    <lineage>
        <taxon>Bacteria</taxon>
        <taxon>Bacillati</taxon>
        <taxon>Actinomycetota</taxon>
        <taxon>Actinomycetes</taxon>
        <taxon>Kitasatosporales</taxon>
        <taxon>Streptomycetaceae</taxon>
        <taxon>Streptomyces</taxon>
    </lineage>
</organism>
<accession>A0ABW2W845</accession>
<dbReference type="EC" id="3.5.1.28" evidence="3"/>
<dbReference type="InterPro" id="IPR036505">
    <property type="entry name" value="Amidase/PGRP_sf"/>
</dbReference>
<evidence type="ECO:0000256" key="1">
    <source>
        <dbReference type="SAM" id="MobiDB-lite"/>
    </source>
</evidence>
<dbReference type="Pfam" id="PF01510">
    <property type="entry name" value="Amidase_2"/>
    <property type="match status" value="1"/>
</dbReference>
<dbReference type="InterPro" id="IPR036366">
    <property type="entry name" value="PGBDSf"/>
</dbReference>
<proteinExistence type="predicted"/>
<feature type="domain" description="N-acetylmuramoyl-L-alanine amidase" evidence="2">
    <location>
        <begin position="31"/>
        <end position="179"/>
    </location>
</feature>
<gene>
    <name evidence="3" type="ORF">ACFQZ6_15595</name>
</gene>
<dbReference type="Gene3D" id="3.40.80.10">
    <property type="entry name" value="Peptidoglycan recognition protein-like"/>
    <property type="match status" value="1"/>
</dbReference>
<dbReference type="InterPro" id="IPR002502">
    <property type="entry name" value="Amidase_domain"/>
</dbReference>
<feature type="region of interest" description="Disordered" evidence="1">
    <location>
        <begin position="194"/>
        <end position="220"/>
    </location>
</feature>
<sequence>MATPLSAAKTLSVLKAEGLTVHEHEGWRTHNRDAATGRKFGPVIGVLIHHTAGHNDRELCFNGRADLPGPLCHAWLGKTAGLWLLGHGRANHAGAVDLDVMNALRAEKALPHDNDANADGNDLLYGLEIENLGNGKDPYPDAQYRQAVLWAAALCRAHGWTEKSVAGHKEVQPGKIDPSFDMDDFRADVRRQLASEPVGKKAGSAAKKPGSAARSGRAAKPRVDLSRLVTAAKTDPGARQGHVTYMAGTNLTEAALVQLGYLDRTFAGDGSFGSTTVAAYAKWQRHLGYSGADADGVPGKITLSALGDRTGLFSVVA</sequence>
<evidence type="ECO:0000259" key="2">
    <source>
        <dbReference type="SMART" id="SM00644"/>
    </source>
</evidence>
<keyword evidence="4" id="KW-1185">Reference proteome</keyword>
<evidence type="ECO:0000313" key="4">
    <source>
        <dbReference type="Proteomes" id="UP001597023"/>
    </source>
</evidence>
<dbReference type="Gene3D" id="1.10.101.10">
    <property type="entry name" value="PGBD-like superfamily/PGBD"/>
    <property type="match status" value="1"/>
</dbReference>
<name>A0ABW2W845_9ACTN</name>
<dbReference type="EMBL" id="JBHTEB010000001">
    <property type="protein sequence ID" value="MFD0315623.1"/>
    <property type="molecule type" value="Genomic_DNA"/>
</dbReference>
<evidence type="ECO:0000313" key="3">
    <source>
        <dbReference type="EMBL" id="MFD0315623.1"/>
    </source>
</evidence>